<dbReference type="Proteomes" id="UP001182556">
    <property type="component" value="Unassembled WGS sequence"/>
</dbReference>
<feature type="compositionally biased region" description="Low complexity" evidence="6">
    <location>
        <begin position="941"/>
        <end position="956"/>
    </location>
</feature>
<comment type="caution">
    <text evidence="7">The sequence shown here is derived from an EMBL/GenBank/DDBJ whole genome shotgun (WGS) entry which is preliminary data.</text>
</comment>
<dbReference type="EMBL" id="JAODAN010000002">
    <property type="protein sequence ID" value="KAK1926034.1"/>
    <property type="molecule type" value="Genomic_DNA"/>
</dbReference>
<dbReference type="SMART" id="SM00028">
    <property type="entry name" value="TPR"/>
    <property type="match status" value="5"/>
</dbReference>
<comment type="similarity">
    <text evidence="4">Belongs to the YPP1 family.</text>
</comment>
<dbReference type="PROSITE" id="PS50005">
    <property type="entry name" value="TPR"/>
    <property type="match status" value="1"/>
</dbReference>
<dbReference type="Gene3D" id="1.25.40.10">
    <property type="entry name" value="Tetratricopeptide repeat domain"/>
    <property type="match status" value="2"/>
</dbReference>
<dbReference type="PANTHER" id="PTHR23083">
    <property type="entry name" value="TETRATRICOPEPTIDE REPEAT PROTEIN, TPR"/>
    <property type="match status" value="1"/>
</dbReference>
<feature type="compositionally biased region" description="Basic and acidic residues" evidence="6">
    <location>
        <begin position="958"/>
        <end position="978"/>
    </location>
</feature>
<feature type="compositionally biased region" description="Basic residues" evidence="6">
    <location>
        <begin position="135"/>
        <end position="145"/>
    </location>
</feature>
<reference evidence="7" key="1">
    <citation type="submission" date="2023-02" db="EMBL/GenBank/DDBJ databases">
        <title>Identification and recombinant expression of a fungal hydrolase from Papiliotrema laurentii that hydrolyzes apple cutin and clears colloidal polyester polyurethane.</title>
        <authorList>
            <consortium name="DOE Joint Genome Institute"/>
            <person name="Roman V.A."/>
            <person name="Bojanowski C."/>
            <person name="Crable B.R."/>
            <person name="Wagner D.N."/>
            <person name="Hung C.S."/>
            <person name="Nadeau L.J."/>
            <person name="Schratz L."/>
            <person name="Haridas S."/>
            <person name="Pangilinan J."/>
            <person name="Lipzen A."/>
            <person name="Na H."/>
            <person name="Yan M."/>
            <person name="Ng V."/>
            <person name="Grigoriev I.V."/>
            <person name="Spatafora J.W."/>
            <person name="Barlow D."/>
            <person name="Biffinger J."/>
            <person name="Kelley-Loughnane N."/>
            <person name="Varaljay V.A."/>
            <person name="Crookes-Goodson W.J."/>
        </authorList>
    </citation>
    <scope>NUCLEOTIDE SEQUENCE</scope>
    <source>
        <strain evidence="7">5307AH</strain>
    </source>
</reference>
<keyword evidence="3 5" id="KW-0802">TPR repeat</keyword>
<dbReference type="AlphaFoldDB" id="A0AAD9L897"/>
<feature type="compositionally biased region" description="Polar residues" evidence="6">
    <location>
        <begin position="1020"/>
        <end position="1037"/>
    </location>
</feature>
<organism evidence="7 8">
    <name type="scientific">Papiliotrema laurentii</name>
    <name type="common">Cryptococcus laurentii</name>
    <dbReference type="NCBI Taxonomy" id="5418"/>
    <lineage>
        <taxon>Eukaryota</taxon>
        <taxon>Fungi</taxon>
        <taxon>Dikarya</taxon>
        <taxon>Basidiomycota</taxon>
        <taxon>Agaricomycotina</taxon>
        <taxon>Tremellomycetes</taxon>
        <taxon>Tremellales</taxon>
        <taxon>Rhynchogastremaceae</taxon>
        <taxon>Papiliotrema</taxon>
    </lineage>
</organism>
<feature type="compositionally biased region" description="Pro residues" evidence="6">
    <location>
        <begin position="902"/>
        <end position="918"/>
    </location>
</feature>
<feature type="compositionally biased region" description="Polar residues" evidence="6">
    <location>
        <begin position="148"/>
        <end position="159"/>
    </location>
</feature>
<dbReference type="InterPro" id="IPR013105">
    <property type="entry name" value="TPR_2"/>
</dbReference>
<name>A0AAD9L897_PAPLA</name>
<evidence type="ECO:0000313" key="8">
    <source>
        <dbReference type="Proteomes" id="UP001182556"/>
    </source>
</evidence>
<dbReference type="InterPro" id="IPR011990">
    <property type="entry name" value="TPR-like_helical_dom_sf"/>
</dbReference>
<feature type="repeat" description="TPR" evidence="5">
    <location>
        <begin position="1179"/>
        <end position="1212"/>
    </location>
</feature>
<keyword evidence="8" id="KW-1185">Reference proteome</keyword>
<protein>
    <recommendedName>
        <fullName evidence="9">TPR-like protein</fullName>
    </recommendedName>
</protein>
<dbReference type="SUPFAM" id="SSF48452">
    <property type="entry name" value="TPR-like"/>
    <property type="match status" value="2"/>
</dbReference>
<sequence length="1224" mass="133460">MSTAATTTSALSPKAAHYNASLTAALSRGAWGDDQAGTAPNGTHLSWGELVRKWGKHTGGNVDLIHRLRDISLLHRSSHNNASSGFINVPPSAQGGIPASSTVSDMSTFEPRAGASNSSQETTTTTSASSFIHVPHPHLRRHRSRLSNETTRPAASGTGTEAMGPAAAGGSRAAYLSSTDLDGDDLPDGSAWGVGRGWWVGVGPDGAEEAREGVKALETLISGGHLRAGELQSARITLGYHLHALGSHEEALRIFVAVGDADVRSGVLDGDAAVLERIRARCLQGLCAELQQVPDPQSALHAYTSIIDLVPCFSFFSPVLPPYLVTPSSPTPTKIPFESHRELHRYLSTALCRAAILSARTPNANTQTLRILRTYHAYATTWTATFKPLQRQRMLQLYIRALFTAFPKPNTAPIVPYTLDASIPNPSMSARALWRREASDALRTGRALLSATTSFPRAGSINAPVTQFCNLIVALAERCSVLQPEVIETLWWAMTLTFQSQPILRHLTRLQTSQGQILAARKTFELYVQLVLKARETQQPEISLQLKRRPTDDHPAGPDQIAKEAEEAQEDDGPRARQVQVAETEVDDDAQFIEALLVGSRLLLKDLGEIEEAWRYASLAGEVVENARSSSRKIYPALRAEVEAVKGIVRMTMGSKEADPIARPKYQAQAIDHLVAATRLDKTSAPLHYHLAFCQAEARSMEPALASIRRSLEIDSRNVQAWHLLALILTAQNDWQGAAKAGEAGVSVWEQEEEKAMFDEEAVLANDPAVTSRDFATGQEETHSEGNEPLLLPSGSFHPPHLDTRPPPSALTRAKRLEQVIKLRITLNIIAERTLGAEVAMLRQQELFAFFSARSGKNREPGLSSVYSKDMAGSTTFSTGNQEKDLGGSYVSINVDSTPAGPTAPGPPLVPSVQPPTPIDELSSVAERSLSPPALGAPVNTSAVSPTASSAASETDSPNDRDGHLDEKERKERREHKLLLTKRLMSKHLHVSHPHGASGRTSRPSSVRRLHLPGEIRGNFQGNRNASVSSAALSTAPTAVHSHFRSSNPTPPPPPPAQKQATDEHTPDERRMLSNLWLMSAATFRRWGKPEQCLVAIEEAEVLDPENPDVWVQLGLYHTASVPPNYEQALPAFTKAILLKPTFPAGLVNLSKLYLNTDQIELAHSLLNQMTQASGWDVPEAWFYLGQVCEKQGRVERSRECWKYALELEETRPARRWEDAVDRC</sequence>
<evidence type="ECO:0000256" key="2">
    <source>
        <dbReference type="ARBA" id="ARBA00022737"/>
    </source>
</evidence>
<gene>
    <name evidence="7" type="ORF">DB88DRAFT_460495</name>
</gene>
<evidence type="ECO:0000313" key="7">
    <source>
        <dbReference type="EMBL" id="KAK1926034.1"/>
    </source>
</evidence>
<evidence type="ECO:0000256" key="5">
    <source>
        <dbReference type="PROSITE-ProRule" id="PRU00339"/>
    </source>
</evidence>
<dbReference type="PANTHER" id="PTHR23083:SF464">
    <property type="entry name" value="TETRATRICOPEPTIDE REPEAT DOMAIN 7, ISOFORM A"/>
    <property type="match status" value="1"/>
</dbReference>
<feature type="region of interest" description="Disordered" evidence="6">
    <location>
        <begin position="873"/>
        <end position="1068"/>
    </location>
</feature>
<evidence type="ECO:0008006" key="9">
    <source>
        <dbReference type="Google" id="ProtNLM"/>
    </source>
</evidence>
<feature type="compositionally biased region" description="Basic residues" evidence="6">
    <location>
        <begin position="979"/>
        <end position="993"/>
    </location>
</feature>
<proteinExistence type="inferred from homology"/>
<evidence type="ECO:0000256" key="3">
    <source>
        <dbReference type="ARBA" id="ARBA00022803"/>
    </source>
</evidence>
<accession>A0AAD9L897</accession>
<evidence type="ECO:0000256" key="1">
    <source>
        <dbReference type="ARBA" id="ARBA00002550"/>
    </source>
</evidence>
<keyword evidence="2" id="KW-0677">Repeat</keyword>
<dbReference type="Pfam" id="PF07719">
    <property type="entry name" value="TPR_2"/>
    <property type="match status" value="1"/>
</dbReference>
<feature type="compositionally biased region" description="Low complexity" evidence="6">
    <location>
        <begin position="116"/>
        <end position="134"/>
    </location>
</feature>
<feature type="region of interest" description="Disordered" evidence="6">
    <location>
        <begin position="85"/>
        <end position="167"/>
    </location>
</feature>
<comment type="function">
    <text evidence="1">Involved in endocytosis.</text>
</comment>
<evidence type="ECO:0000256" key="6">
    <source>
        <dbReference type="SAM" id="MobiDB-lite"/>
    </source>
</evidence>
<evidence type="ECO:0000256" key="4">
    <source>
        <dbReference type="ARBA" id="ARBA00038251"/>
    </source>
</evidence>
<dbReference type="InterPro" id="IPR019734">
    <property type="entry name" value="TPR_rpt"/>
</dbReference>
<dbReference type="InterPro" id="IPR051722">
    <property type="entry name" value="Endocytosis_PI4K-reg_protein"/>
</dbReference>